<evidence type="ECO:0000256" key="3">
    <source>
        <dbReference type="PROSITE-ProRule" id="PRU00708"/>
    </source>
</evidence>
<accession>A0AAV6NAK0</accession>
<dbReference type="NCBIfam" id="TIGR00756">
    <property type="entry name" value="PPR"/>
    <property type="match status" value="2"/>
</dbReference>
<dbReference type="Proteomes" id="UP000685013">
    <property type="component" value="Chromosome 8"/>
</dbReference>
<protein>
    <submittedName>
        <fullName evidence="4">Pentatricopeptide repeat-containing protein, chloroplastic</fullName>
    </submittedName>
</protein>
<feature type="non-terminal residue" evidence="4">
    <location>
        <position position="1"/>
    </location>
</feature>
<keyword evidence="2" id="KW-0677">Repeat</keyword>
<evidence type="ECO:0000256" key="1">
    <source>
        <dbReference type="ARBA" id="ARBA00006643"/>
    </source>
</evidence>
<dbReference type="GO" id="GO:0009451">
    <property type="term" value="P:RNA modification"/>
    <property type="evidence" value="ECO:0007669"/>
    <property type="project" value="InterPro"/>
</dbReference>
<sequence>MTEKNSVYWWTMISGYARMGNLEEARHLFENMPMRNVVSWNAMIAGYAQNENYADAIELFRQMQREGDPAPNDVTLVSVLSACAHEAFKCFDEMIEDDGLKPNDISFMALLTACTHAGLVDKGLKYFDMMAAVYGITPKVEHYGCVVDLLSRAGRLDQAESWINSMPVQPNSIAKWNFVQLREDDAGLQVYLGTVGEGDDGAYDKTSEVALLKRSGFCRCDQ</sequence>
<evidence type="ECO:0000313" key="4">
    <source>
        <dbReference type="EMBL" id="KAG6593395.1"/>
    </source>
</evidence>
<feature type="repeat" description="PPR" evidence="3">
    <location>
        <begin position="5"/>
        <end position="35"/>
    </location>
</feature>
<proteinExistence type="inferred from homology"/>
<dbReference type="GO" id="GO:0003723">
    <property type="term" value="F:RNA binding"/>
    <property type="evidence" value="ECO:0007669"/>
    <property type="project" value="InterPro"/>
</dbReference>
<dbReference type="InterPro" id="IPR046960">
    <property type="entry name" value="PPR_At4g14850-like_plant"/>
</dbReference>
<dbReference type="Pfam" id="PF01535">
    <property type="entry name" value="PPR"/>
    <property type="match status" value="2"/>
</dbReference>
<reference evidence="4 5" key="1">
    <citation type="journal article" date="2021" name="Hortic Res">
        <title>The domestication of Cucurbita argyrosperma as revealed by the genome of its wild relative.</title>
        <authorList>
            <person name="Barrera-Redondo J."/>
            <person name="Sanchez-de la Vega G."/>
            <person name="Aguirre-Liguori J.A."/>
            <person name="Castellanos-Morales G."/>
            <person name="Gutierrez-Guerrero Y.T."/>
            <person name="Aguirre-Dugua X."/>
            <person name="Aguirre-Planter E."/>
            <person name="Tenaillon M.I."/>
            <person name="Lira-Saade R."/>
            <person name="Eguiarte L.E."/>
        </authorList>
    </citation>
    <scope>NUCLEOTIDE SEQUENCE [LARGE SCALE GENOMIC DNA]</scope>
    <source>
        <strain evidence="4">JBR-2021</strain>
    </source>
</reference>
<evidence type="ECO:0000256" key="2">
    <source>
        <dbReference type="ARBA" id="ARBA00022737"/>
    </source>
</evidence>
<name>A0AAV6NAK0_9ROSI</name>
<evidence type="ECO:0000313" key="5">
    <source>
        <dbReference type="Proteomes" id="UP000685013"/>
    </source>
</evidence>
<dbReference type="PROSITE" id="PS51375">
    <property type="entry name" value="PPR"/>
    <property type="match status" value="2"/>
</dbReference>
<comment type="caution">
    <text evidence="4">The sequence shown here is derived from an EMBL/GenBank/DDBJ whole genome shotgun (WGS) entry which is preliminary data.</text>
</comment>
<dbReference type="Pfam" id="PF13041">
    <property type="entry name" value="PPR_2"/>
    <property type="match status" value="1"/>
</dbReference>
<dbReference type="EMBL" id="JAGKQH010000008">
    <property type="protein sequence ID" value="KAG6593395.1"/>
    <property type="molecule type" value="Genomic_DNA"/>
</dbReference>
<dbReference type="PANTHER" id="PTHR47926">
    <property type="entry name" value="PENTATRICOPEPTIDE REPEAT-CONTAINING PROTEIN"/>
    <property type="match status" value="1"/>
</dbReference>
<comment type="similarity">
    <text evidence="1">Belongs to the PPR family. PCMP-H subfamily.</text>
</comment>
<dbReference type="FunFam" id="1.25.40.10:FF:000333">
    <property type="entry name" value="Pentatricopeptide repeat-containing protein"/>
    <property type="match status" value="1"/>
</dbReference>
<keyword evidence="5" id="KW-1185">Reference proteome</keyword>
<feature type="repeat" description="PPR" evidence="3">
    <location>
        <begin position="36"/>
        <end position="70"/>
    </location>
</feature>
<dbReference type="InterPro" id="IPR002885">
    <property type="entry name" value="PPR_rpt"/>
</dbReference>
<organism evidence="4 5">
    <name type="scientific">Cucurbita argyrosperma subsp. sororia</name>
    <dbReference type="NCBI Taxonomy" id="37648"/>
    <lineage>
        <taxon>Eukaryota</taxon>
        <taxon>Viridiplantae</taxon>
        <taxon>Streptophyta</taxon>
        <taxon>Embryophyta</taxon>
        <taxon>Tracheophyta</taxon>
        <taxon>Spermatophyta</taxon>
        <taxon>Magnoliopsida</taxon>
        <taxon>eudicotyledons</taxon>
        <taxon>Gunneridae</taxon>
        <taxon>Pentapetalae</taxon>
        <taxon>rosids</taxon>
        <taxon>fabids</taxon>
        <taxon>Cucurbitales</taxon>
        <taxon>Cucurbitaceae</taxon>
        <taxon>Cucurbiteae</taxon>
        <taxon>Cucurbita</taxon>
    </lineage>
</organism>
<gene>
    <name evidence="4" type="primary">PDE247</name>
    <name evidence="4" type="ORF">SDJN03_12871</name>
</gene>
<dbReference type="AlphaFoldDB" id="A0AAV6NAK0"/>